<dbReference type="Proteomes" id="UP000612855">
    <property type="component" value="Unassembled WGS sequence"/>
</dbReference>
<dbReference type="InterPro" id="IPR003509">
    <property type="entry name" value="UPF0102_YraN-like"/>
</dbReference>
<gene>
    <name evidence="3" type="ORF">GCM10011360_03350</name>
</gene>
<dbReference type="SUPFAM" id="SSF52980">
    <property type="entry name" value="Restriction endonuclease-like"/>
    <property type="match status" value="1"/>
</dbReference>
<evidence type="ECO:0000256" key="2">
    <source>
        <dbReference type="HAMAP-Rule" id="MF_00048"/>
    </source>
</evidence>
<evidence type="ECO:0000256" key="1">
    <source>
        <dbReference type="ARBA" id="ARBA00006738"/>
    </source>
</evidence>
<dbReference type="EMBL" id="BMFJ01000001">
    <property type="protein sequence ID" value="GGE17877.1"/>
    <property type="molecule type" value="Genomic_DNA"/>
</dbReference>
<organism evidence="3 4">
    <name type="scientific">Primorskyibacter flagellatus</name>
    <dbReference type="NCBI Taxonomy" id="1387277"/>
    <lineage>
        <taxon>Bacteria</taxon>
        <taxon>Pseudomonadati</taxon>
        <taxon>Pseudomonadota</taxon>
        <taxon>Alphaproteobacteria</taxon>
        <taxon>Rhodobacterales</taxon>
        <taxon>Roseobacteraceae</taxon>
        <taxon>Primorskyibacter</taxon>
    </lineage>
</organism>
<protein>
    <recommendedName>
        <fullName evidence="2">UPF0102 protein GCM10011360_03350</fullName>
    </recommendedName>
</protein>
<dbReference type="PANTHER" id="PTHR34039">
    <property type="entry name" value="UPF0102 PROTEIN YRAN"/>
    <property type="match status" value="1"/>
</dbReference>
<dbReference type="PANTHER" id="PTHR34039:SF1">
    <property type="entry name" value="UPF0102 PROTEIN YRAN"/>
    <property type="match status" value="1"/>
</dbReference>
<proteinExistence type="inferred from homology"/>
<dbReference type="AlphaFoldDB" id="A0A917EA76"/>
<dbReference type="RefSeq" id="WP_188475898.1">
    <property type="nucleotide sequence ID" value="NZ_BMFJ01000001.1"/>
</dbReference>
<dbReference type="InterPro" id="IPR011335">
    <property type="entry name" value="Restrct_endonuc-II-like"/>
</dbReference>
<comment type="caution">
    <text evidence="3">The sequence shown here is derived from an EMBL/GenBank/DDBJ whole genome shotgun (WGS) entry which is preliminary data.</text>
</comment>
<comment type="similarity">
    <text evidence="1 2">Belongs to the UPF0102 family.</text>
</comment>
<dbReference type="InterPro" id="IPR011856">
    <property type="entry name" value="tRNA_endonuc-like_dom_sf"/>
</dbReference>
<evidence type="ECO:0000313" key="4">
    <source>
        <dbReference type="Proteomes" id="UP000612855"/>
    </source>
</evidence>
<dbReference type="HAMAP" id="MF_00048">
    <property type="entry name" value="UPF0102"/>
    <property type="match status" value="1"/>
</dbReference>
<accession>A0A917EA76</accession>
<dbReference type="GO" id="GO:0003676">
    <property type="term" value="F:nucleic acid binding"/>
    <property type="evidence" value="ECO:0007669"/>
    <property type="project" value="InterPro"/>
</dbReference>
<dbReference type="Pfam" id="PF02021">
    <property type="entry name" value="UPF0102"/>
    <property type="match status" value="1"/>
</dbReference>
<reference evidence="4" key="1">
    <citation type="journal article" date="2019" name="Int. J. Syst. Evol. Microbiol.">
        <title>The Global Catalogue of Microorganisms (GCM) 10K type strain sequencing project: providing services to taxonomists for standard genome sequencing and annotation.</title>
        <authorList>
            <consortium name="The Broad Institute Genomics Platform"/>
            <consortium name="The Broad Institute Genome Sequencing Center for Infectious Disease"/>
            <person name="Wu L."/>
            <person name="Ma J."/>
        </authorList>
    </citation>
    <scope>NUCLEOTIDE SEQUENCE [LARGE SCALE GENOMIC DNA]</scope>
    <source>
        <strain evidence="4">CGMCC 1.12664</strain>
    </source>
</reference>
<keyword evidence="4" id="KW-1185">Reference proteome</keyword>
<evidence type="ECO:0000313" key="3">
    <source>
        <dbReference type="EMBL" id="GGE17877.1"/>
    </source>
</evidence>
<name>A0A917EA76_9RHOB</name>
<dbReference type="Gene3D" id="3.40.1350.10">
    <property type="match status" value="1"/>
</dbReference>
<sequence>MLHRQYEFDLRGSAPVTGAGVTAAGAVSDPCVPAPSARQRRGSRSHLSGMAAEDAVERDYLFRGLTCTDRRWRCKAGEIDLVFRDGDTVVFVEVKASATHDSAAQRIRPRQADRIASAALVYLDTLAGGGLTDMRIDVALVDGGGAVQVIENAFAGWWH</sequence>